<dbReference type="GO" id="GO:0005886">
    <property type="term" value="C:plasma membrane"/>
    <property type="evidence" value="ECO:0007669"/>
    <property type="project" value="TreeGrafter"/>
</dbReference>
<evidence type="ECO:0000313" key="10">
    <source>
        <dbReference type="Proteomes" id="UP000235672"/>
    </source>
</evidence>
<evidence type="ECO:0000256" key="5">
    <source>
        <dbReference type="ARBA" id="ARBA00023136"/>
    </source>
</evidence>
<dbReference type="PROSITE" id="PS51212">
    <property type="entry name" value="WSC"/>
    <property type="match status" value="4"/>
</dbReference>
<comment type="subcellular location">
    <subcellularLocation>
        <location evidence="1">Membrane</location>
        <topology evidence="1">Single-pass membrane protein</topology>
    </subcellularLocation>
</comment>
<reference evidence="9 10" key="1">
    <citation type="submission" date="2016-05" db="EMBL/GenBank/DDBJ databases">
        <title>A degradative enzymes factory behind the ericoid mycorrhizal symbiosis.</title>
        <authorList>
            <consortium name="DOE Joint Genome Institute"/>
            <person name="Martino E."/>
            <person name="Morin E."/>
            <person name="Grelet G."/>
            <person name="Kuo A."/>
            <person name="Kohler A."/>
            <person name="Daghino S."/>
            <person name="Barry K."/>
            <person name="Choi C."/>
            <person name="Cichocki N."/>
            <person name="Clum A."/>
            <person name="Copeland A."/>
            <person name="Hainaut M."/>
            <person name="Haridas S."/>
            <person name="Labutti K."/>
            <person name="Lindquist E."/>
            <person name="Lipzen A."/>
            <person name="Khouja H.-R."/>
            <person name="Murat C."/>
            <person name="Ohm R."/>
            <person name="Olson A."/>
            <person name="Spatafora J."/>
            <person name="Veneault-Fourrey C."/>
            <person name="Henrissat B."/>
            <person name="Grigoriev I."/>
            <person name="Martin F."/>
            <person name="Perotto S."/>
        </authorList>
    </citation>
    <scope>NUCLEOTIDE SEQUENCE [LARGE SCALE GENOMIC DNA]</scope>
    <source>
        <strain evidence="9 10">UAMH 7357</strain>
    </source>
</reference>
<protein>
    <submittedName>
        <fullName evidence="9">WSC-domain-containing protein</fullName>
    </submittedName>
</protein>
<accession>A0A2J6Q1X4</accession>
<keyword evidence="2" id="KW-0812">Transmembrane</keyword>
<evidence type="ECO:0000256" key="2">
    <source>
        <dbReference type="ARBA" id="ARBA00022692"/>
    </source>
</evidence>
<evidence type="ECO:0000259" key="8">
    <source>
        <dbReference type="PROSITE" id="PS51212"/>
    </source>
</evidence>
<feature type="chain" id="PRO_5014334682" evidence="7">
    <location>
        <begin position="34"/>
        <end position="1413"/>
    </location>
</feature>
<feature type="domain" description="WSC" evidence="8">
    <location>
        <begin position="878"/>
        <end position="972"/>
    </location>
</feature>
<evidence type="ECO:0000256" key="6">
    <source>
        <dbReference type="ARBA" id="ARBA00023180"/>
    </source>
</evidence>
<dbReference type="InterPro" id="IPR051836">
    <property type="entry name" value="Kremen_rcpt"/>
</dbReference>
<dbReference type="Proteomes" id="UP000235672">
    <property type="component" value="Unassembled WGS sequence"/>
</dbReference>
<keyword evidence="10" id="KW-1185">Reference proteome</keyword>
<keyword evidence="5" id="KW-0472">Membrane</keyword>
<evidence type="ECO:0000256" key="4">
    <source>
        <dbReference type="ARBA" id="ARBA00022989"/>
    </source>
</evidence>
<dbReference type="Pfam" id="PF01822">
    <property type="entry name" value="WSC"/>
    <property type="match status" value="4"/>
</dbReference>
<dbReference type="EMBL" id="KZ613485">
    <property type="protein sequence ID" value="PMD20275.1"/>
    <property type="molecule type" value="Genomic_DNA"/>
</dbReference>
<feature type="domain" description="WSC" evidence="8">
    <location>
        <begin position="993"/>
        <end position="1081"/>
    </location>
</feature>
<organism evidence="9 10">
    <name type="scientific">Hyaloscypha hepaticicola</name>
    <dbReference type="NCBI Taxonomy" id="2082293"/>
    <lineage>
        <taxon>Eukaryota</taxon>
        <taxon>Fungi</taxon>
        <taxon>Dikarya</taxon>
        <taxon>Ascomycota</taxon>
        <taxon>Pezizomycotina</taxon>
        <taxon>Leotiomycetes</taxon>
        <taxon>Helotiales</taxon>
        <taxon>Hyaloscyphaceae</taxon>
        <taxon>Hyaloscypha</taxon>
    </lineage>
</organism>
<feature type="domain" description="WSC" evidence="8">
    <location>
        <begin position="1320"/>
        <end position="1413"/>
    </location>
</feature>
<dbReference type="OrthoDB" id="5985073at2759"/>
<sequence>MPTERSLGTPATMRFSVALFSFLLNLAPQQAWALDTTDSIIHGDLAQSNYLPNHNINPDSISSFGQFTGIQVVLAFSMQNKIYSLDAVNGTLYATRDLSNGGQVPFLVTDLPGCYDINPLIGITGTPVIDPSTDTIYFSAESYILPSQAGKGWQNSTYRFHVVDVVTLQERPGFPVSLQSHPGIHMQRTGLSMVNGAIYAGFASHCDFYNYTGWIVGMSTSGNILTVYATMGGTGSQPQDGTWNGGGGGGGVWYFTLFFLPYSELSISLVGKMGGAAISSDRSDRIFFTTGNGLKARDNGDVPSSGRVHLDTFSEAIVNLAINPTTRALTQEDYFEPTAYLAMDQVDTDLGSGGLVLPDESVFSGTGVNGIAIVCGKASVCFVVNGDNLGGYKMGTAAGDTIVKVASLFGKPEAHTPSKPWVYDPRNRLRAYYAVPPNGKMVGITLPASPAVNKFQRLVFENGQYYLASNNGGVYGYGSLSALPLACNALSFGPVPIGSYLSMTITCTVTTPLQVLGIILGGGGVFQSQSSSLPTSSLATGSTFSFPVIFNLTQYSSTPAVQTAVLNLLTNNTVAGFSAEVPILVTGKATSSNPIISMSPLQVSFPWLIIPYASAYEGSVSSLVISNLGQNILTISGYAFATGMYTNSPNSPVTNVTFTNGVAVLDVNGYFTSSDLPPVGTFIQGGAAVTVDLLFNTTVLGSYFSTLVVYSNGGSNYAVLTASATSPSVALFEESSGTSPSNWTTIPDCAFPTAGCATYIDMGTSSGSTSTSVVLRFTSQGGSALTVDKSKPPIGGAIFAKNPDTEFTEAFSIAPNLSATARVLFQPPIPVLNAPDAQFTALWTLNTNNVNFGVHVVNFTGTAISKKAGPVTANGNALYQYLGCYQDSINVRIEAKGYQNANQNTNGLCQNQSYAAGSVFAGSEYQVECWLGNAIPNPNLKVSDGLCNYQCAGDPSQICGGNGGFLSLYYDSSRYFPSNGMINGVGIVPTLGNYSYQGCYEPLTSLSVLNNAAESLEACATFCAGYKYFGTEYGQECYCGNTLGYVTVEPETDCNMPCTRNQREYCGPHMIFQTDFYFLGQIVLQYRGFQDLNKLNIKLFFFNKIIKQPDLNKLFLVSKIIVKYQDLNKLLNFSKIIINHPDLNKLFLSKIIKYSDLNKLFFSKILIKHPDLNELFFFNEILLSITTSKLSPSISSKPSTSSAASATSSAAPAWTYIGCVNDTTTARALNGLSTTSTSRVTVESCQKYCIGNNYPVAGVENGQEFYCSIGLFQNSSVGQTGCTKACSGKSTEICGGQRLLNVYSYNLPYTPAVIPASFGTYKFKGCFTDSRAARGLSAHSFTSTTMTVESCVAGCQSKYAFAGIENGYECHCGKTLASTSLPTNITDCQSLYAEGNSTEFAGASTRTLVYSTT</sequence>
<keyword evidence="4" id="KW-1133">Transmembrane helix</keyword>
<keyword evidence="3 7" id="KW-0732">Signal</keyword>
<feature type="domain" description="WSC" evidence="8">
    <location>
        <begin position="1213"/>
        <end position="1306"/>
    </location>
</feature>
<feature type="signal peptide" evidence="7">
    <location>
        <begin position="1"/>
        <end position="33"/>
    </location>
</feature>
<proteinExistence type="predicted"/>
<dbReference type="InterPro" id="IPR002889">
    <property type="entry name" value="WSC_carb-bd"/>
</dbReference>
<evidence type="ECO:0000313" key="9">
    <source>
        <dbReference type="EMBL" id="PMD20275.1"/>
    </source>
</evidence>
<gene>
    <name evidence="9" type="ORF">NA56DRAFT_704603</name>
</gene>
<name>A0A2J6Q1X4_9HELO</name>
<dbReference type="STRING" id="1745343.A0A2J6Q1X4"/>
<dbReference type="PANTHER" id="PTHR24269:SF16">
    <property type="entry name" value="PROTEIN SLG1"/>
    <property type="match status" value="1"/>
</dbReference>
<dbReference type="PANTHER" id="PTHR24269">
    <property type="entry name" value="KREMEN PROTEIN"/>
    <property type="match status" value="1"/>
</dbReference>
<keyword evidence="6" id="KW-0325">Glycoprotein</keyword>
<dbReference type="SMART" id="SM00321">
    <property type="entry name" value="WSC"/>
    <property type="match status" value="4"/>
</dbReference>
<evidence type="ECO:0000256" key="1">
    <source>
        <dbReference type="ARBA" id="ARBA00004167"/>
    </source>
</evidence>
<evidence type="ECO:0000256" key="7">
    <source>
        <dbReference type="SAM" id="SignalP"/>
    </source>
</evidence>
<evidence type="ECO:0000256" key="3">
    <source>
        <dbReference type="ARBA" id="ARBA00022729"/>
    </source>
</evidence>